<name>A0ABU0CWU1_9BACI</name>
<comment type="caution">
    <text evidence="1">The sequence shown here is derived from an EMBL/GenBank/DDBJ whole genome shotgun (WGS) entry which is preliminary data.</text>
</comment>
<sequence length="80" mass="9949">MFFEQIPRTFGKVRSINVFYYIKGEYKYEISWFQDHYCLESMYWLYLSELMTIDNIYYPREMKITTEDRDFSCIGFLLDC</sequence>
<evidence type="ECO:0000313" key="1">
    <source>
        <dbReference type="EMBL" id="MDQ0340578.1"/>
    </source>
</evidence>
<protein>
    <submittedName>
        <fullName evidence="1">Uncharacterized protein</fullName>
    </submittedName>
</protein>
<organism evidence="1 2">
    <name type="scientific">Caldalkalibacillus uzonensis</name>
    <dbReference type="NCBI Taxonomy" id="353224"/>
    <lineage>
        <taxon>Bacteria</taxon>
        <taxon>Bacillati</taxon>
        <taxon>Bacillota</taxon>
        <taxon>Bacilli</taxon>
        <taxon>Bacillales</taxon>
        <taxon>Bacillaceae</taxon>
        <taxon>Caldalkalibacillus</taxon>
    </lineage>
</organism>
<gene>
    <name evidence="1" type="ORF">J2S00_003402</name>
</gene>
<proteinExistence type="predicted"/>
<dbReference type="EMBL" id="JAUSUQ010000015">
    <property type="protein sequence ID" value="MDQ0340578.1"/>
    <property type="molecule type" value="Genomic_DNA"/>
</dbReference>
<dbReference type="Proteomes" id="UP001232445">
    <property type="component" value="Unassembled WGS sequence"/>
</dbReference>
<accession>A0ABU0CWU1</accession>
<reference evidence="1 2" key="1">
    <citation type="submission" date="2023-07" db="EMBL/GenBank/DDBJ databases">
        <title>Genomic Encyclopedia of Type Strains, Phase IV (KMG-IV): sequencing the most valuable type-strain genomes for metagenomic binning, comparative biology and taxonomic classification.</title>
        <authorList>
            <person name="Goeker M."/>
        </authorList>
    </citation>
    <scope>NUCLEOTIDE SEQUENCE [LARGE SCALE GENOMIC DNA]</scope>
    <source>
        <strain evidence="1 2">DSM 17740</strain>
    </source>
</reference>
<keyword evidence="2" id="KW-1185">Reference proteome</keyword>
<evidence type="ECO:0000313" key="2">
    <source>
        <dbReference type="Proteomes" id="UP001232445"/>
    </source>
</evidence>